<dbReference type="HOGENOM" id="CLU_3367041_0_0_9"/>
<reference evidence="1 2" key="1">
    <citation type="submission" date="2010-03" db="EMBL/GenBank/DDBJ databases">
        <title>The genome sequence of Roseburia intestinalis XB6B4.</title>
        <authorList>
            <consortium name="metaHIT consortium -- http://www.metahit.eu/"/>
            <person name="Pajon A."/>
            <person name="Turner K."/>
            <person name="Parkhill J."/>
            <person name="Bernalier A."/>
        </authorList>
    </citation>
    <scope>NUCLEOTIDE SEQUENCE [LARGE SCALE GENOMIC DNA]</scope>
    <source>
        <strain evidence="1 2">XB6B4</strain>
    </source>
</reference>
<dbReference type="Proteomes" id="UP000008953">
    <property type="component" value="Chromosome"/>
</dbReference>
<evidence type="ECO:0000313" key="2">
    <source>
        <dbReference type="Proteomes" id="UP000008953"/>
    </source>
</evidence>
<sequence length="35" mass="3907">MMRMFLGLPQCAVVLFKLVGFGCQKVAFNFGIVKL</sequence>
<dbReference type="AlphaFoldDB" id="D4KXZ0"/>
<name>D4KXZ0_9FIRM</name>
<reference evidence="1 2" key="2">
    <citation type="submission" date="2010-03" db="EMBL/GenBank/DDBJ databases">
        <authorList>
            <person name="Pajon A."/>
        </authorList>
    </citation>
    <scope>NUCLEOTIDE SEQUENCE [LARGE SCALE GENOMIC DNA]</scope>
    <source>
        <strain evidence="1 2">XB6B4</strain>
    </source>
</reference>
<gene>
    <name evidence="1" type="ORF">RO1_16370</name>
</gene>
<accession>D4KXZ0</accession>
<dbReference type="KEGG" id="rix:RO1_16370"/>
<evidence type="ECO:0000313" key="1">
    <source>
        <dbReference type="EMBL" id="CBL12230.1"/>
    </source>
</evidence>
<proteinExistence type="predicted"/>
<protein>
    <submittedName>
        <fullName evidence="1">Uncharacterized protein</fullName>
    </submittedName>
</protein>
<organism evidence="1 2">
    <name type="scientific">Roseburia intestinalis XB6B4</name>
    <dbReference type="NCBI Taxonomy" id="718255"/>
    <lineage>
        <taxon>Bacteria</taxon>
        <taxon>Bacillati</taxon>
        <taxon>Bacillota</taxon>
        <taxon>Clostridia</taxon>
        <taxon>Lachnospirales</taxon>
        <taxon>Lachnospiraceae</taxon>
        <taxon>Roseburia</taxon>
    </lineage>
</organism>
<dbReference type="EMBL" id="FP929050">
    <property type="protein sequence ID" value="CBL12230.1"/>
    <property type="molecule type" value="Genomic_DNA"/>
</dbReference>